<dbReference type="EMBL" id="CP000434">
    <property type="protein sequence ID" value="ABH00661.1"/>
    <property type="molecule type" value="Genomic_DNA"/>
</dbReference>
<dbReference type="PANTHER" id="PTHR37317:SF5">
    <property type="entry name" value="ZINC-RIBBON DOMAIN-CONTAINING PROTEIN-RELATED"/>
    <property type="match status" value="1"/>
</dbReference>
<dbReference type="OrthoDB" id="3196679at2"/>
<dbReference type="Pfam" id="PF14311">
    <property type="entry name" value="DUF4379"/>
    <property type="match status" value="3"/>
</dbReference>
<dbReference type="PATRIC" id="fig|101510.16.peg.8847"/>
<dbReference type="AlphaFoldDB" id="Q0RVM5"/>
<dbReference type="RefSeq" id="WP_011600291.1">
    <property type="nucleotide sequence ID" value="NC_008271.1"/>
</dbReference>
<dbReference type="Gene3D" id="3.40.960.10">
    <property type="entry name" value="VSR Endonuclease"/>
    <property type="match status" value="1"/>
</dbReference>
<geneLocation type="plasmid" evidence="2 3">
    <name>pRHL3</name>
</geneLocation>
<dbReference type="HOGENOM" id="CLU_475425_0_0_11"/>
<evidence type="ECO:0000313" key="2">
    <source>
        <dbReference type="EMBL" id="ABH00661.1"/>
    </source>
</evidence>
<dbReference type="Proteomes" id="UP000008710">
    <property type="component" value="Plasmid pRHL3"/>
</dbReference>
<dbReference type="PANTHER" id="PTHR37317">
    <property type="entry name" value="BLR8090 PROTEIN"/>
    <property type="match status" value="1"/>
</dbReference>
<evidence type="ECO:0000313" key="3">
    <source>
        <dbReference type="Proteomes" id="UP000008710"/>
    </source>
</evidence>
<accession>Q0RVM5</accession>
<dbReference type="KEGG" id="rha:RHA1_ro11014"/>
<dbReference type="eggNOG" id="COG1241">
    <property type="taxonomic scope" value="Bacteria"/>
</dbReference>
<evidence type="ECO:0000259" key="1">
    <source>
        <dbReference type="Pfam" id="PF14311"/>
    </source>
</evidence>
<reference evidence="3" key="1">
    <citation type="journal article" date="2006" name="Proc. Natl. Acad. Sci. U.S.A.">
        <title>The complete genome of Rhodococcus sp. RHA1 provides insights into a catabolic powerhouse.</title>
        <authorList>
            <person name="McLeod M.P."/>
            <person name="Warren R.L."/>
            <person name="Hsiao W.W.L."/>
            <person name="Araki N."/>
            <person name="Myhre M."/>
            <person name="Fernandes C."/>
            <person name="Miyazawa D."/>
            <person name="Wong W."/>
            <person name="Lillquist A.L."/>
            <person name="Wang D."/>
            <person name="Dosanjh M."/>
            <person name="Hara H."/>
            <person name="Petrescu A."/>
            <person name="Morin R.D."/>
            <person name="Yang G."/>
            <person name="Stott J.M."/>
            <person name="Schein J.E."/>
            <person name="Shin H."/>
            <person name="Smailus D."/>
            <person name="Siddiqui A.S."/>
            <person name="Marra M.A."/>
            <person name="Jones S.J.M."/>
            <person name="Holt R."/>
            <person name="Brinkman F.S.L."/>
            <person name="Miyauchi K."/>
            <person name="Fukuda M."/>
            <person name="Davies J.E."/>
            <person name="Mohn W.W."/>
            <person name="Eltis L.D."/>
        </authorList>
    </citation>
    <scope>NUCLEOTIDE SEQUENCE [LARGE SCALE GENOMIC DNA]</scope>
    <source>
        <strain evidence="3">RHA1</strain>
    </source>
</reference>
<gene>
    <name evidence="2" type="ordered locus">RHA1_ro11014</name>
</gene>
<feature type="domain" description="Treble clef zinc finger" evidence="1">
    <location>
        <begin position="217"/>
        <end position="269"/>
    </location>
</feature>
<dbReference type="InterPro" id="IPR025487">
    <property type="entry name" value="DUF4379"/>
</dbReference>
<feature type="domain" description="Treble clef zinc finger" evidence="1">
    <location>
        <begin position="427"/>
        <end position="482"/>
    </location>
</feature>
<proteinExistence type="predicted"/>
<feature type="domain" description="Treble clef zinc finger" evidence="1">
    <location>
        <begin position="359"/>
        <end position="414"/>
    </location>
</feature>
<name>Q0RVM5_RHOJR</name>
<sequence length="614" mass="69396">MKTQDCATMGCGLPAAFVTRSKPAWCTDCIDGIFRTGGLEPAEPFTTPTAWRLTTCRTCGVRAHYRLDYVVGNNAAGTPTCRACHWTKWAANTRSHPWMEFDRTMLELLRHYSPEQILHAHPRPGVRKFLEQRWWPHERIADHLAERGYDLVDPIGEVHDDNDPVLARCRRCHRISAARIGDFGSGCTCARNTRSSDPSRPRPGRALLSESQSQALDWWDHDHNEATVFDTVTVLATRSCHWRCPDCGLRFEEKVNVMTSSPACRACSARRREDWHAEHTRWRSTPVADVPELATAWADDDDPRKVMVAGGGKLRRFRCPNGHHPRIKPLRFLTSGCPHCRGAQSATSKKWLADLLPEIAAQWHPTRNGKYTPQNVVWDSQREMWWRADCCGHEWQESVRARDGGSRLRCPACRTILGSLAWHDPGLAAEWSATNAVTAWHVRPHASLAFVPEWVCATDPAHVWRAPLSSRSNGAECPDCRRAGKSRVELDHHAAAVEVFGNARSGITMTDAAYTTRKSWTTDISVDHEGLTVVIEYDGAYWHSADAKVLVDQRKSRDLLAAGCVVVRLREDDLPSLAIDHPRYREVRVHSTVPRPRKVMEDIRDWMRGLPAGR</sequence>
<keyword evidence="2" id="KW-0614">Plasmid</keyword>
<organism evidence="2 3">
    <name type="scientific">Rhodococcus jostii (strain RHA1)</name>
    <dbReference type="NCBI Taxonomy" id="101510"/>
    <lineage>
        <taxon>Bacteria</taxon>
        <taxon>Bacillati</taxon>
        <taxon>Actinomycetota</taxon>
        <taxon>Actinomycetes</taxon>
        <taxon>Mycobacteriales</taxon>
        <taxon>Nocardiaceae</taxon>
        <taxon>Rhodococcus</taxon>
    </lineage>
</organism>
<protein>
    <recommendedName>
        <fullName evidence="1">Treble clef zinc finger domain-containing protein</fullName>
    </recommendedName>
</protein>